<dbReference type="OrthoDB" id="2389132at2"/>
<proteinExistence type="predicted"/>
<dbReference type="PANTHER" id="PTHR37507">
    <property type="entry name" value="SPORULATION PROTEIN YDCC"/>
    <property type="match status" value="1"/>
</dbReference>
<feature type="signal peptide" evidence="1">
    <location>
        <begin position="1"/>
        <end position="18"/>
    </location>
</feature>
<dbReference type="KEGG" id="bda:FSZ17_17945"/>
<dbReference type="PANTHER" id="PTHR37507:SF2">
    <property type="entry name" value="SPORULATION PROTEIN YDCC"/>
    <property type="match status" value="1"/>
</dbReference>
<dbReference type="Proteomes" id="UP000321555">
    <property type="component" value="Chromosome"/>
</dbReference>
<reference evidence="3" key="1">
    <citation type="submission" date="2019-08" db="EMBL/GenBank/DDBJ databases">
        <authorList>
            <person name="Zheng X."/>
        </authorList>
    </citation>
    <scope>NUCLEOTIDE SEQUENCE [LARGE SCALE GENOMIC DNA]</scope>
    <source>
        <strain evidence="3">FJAT-25496</strain>
    </source>
</reference>
<dbReference type="STRING" id="1742359.GCA_001439625_02759"/>
<dbReference type="RefSeq" id="WP_057772173.1">
    <property type="nucleotide sequence ID" value="NZ_CP042593.1"/>
</dbReference>
<evidence type="ECO:0000313" key="3">
    <source>
        <dbReference type="Proteomes" id="UP000321555"/>
    </source>
</evidence>
<evidence type="ECO:0000313" key="2">
    <source>
        <dbReference type="EMBL" id="QED48997.1"/>
    </source>
</evidence>
<name>A0A5B8Z7T0_CYTDA</name>
<dbReference type="InterPro" id="IPR052944">
    <property type="entry name" value="Sporulation_related"/>
</dbReference>
<protein>
    <recommendedName>
        <fullName evidence="4">Outer membrane lipoprotein carrier protein LolA</fullName>
    </recommendedName>
</protein>
<dbReference type="InterPro" id="IPR029046">
    <property type="entry name" value="LolA/LolB/LppX"/>
</dbReference>
<evidence type="ECO:0008006" key="4">
    <source>
        <dbReference type="Google" id="ProtNLM"/>
    </source>
</evidence>
<accession>A0A5B8Z7T0</accession>
<feature type="chain" id="PRO_5039290321" description="Outer membrane lipoprotein carrier protein LolA" evidence="1">
    <location>
        <begin position="19"/>
        <end position="356"/>
    </location>
</feature>
<dbReference type="EMBL" id="CP042593">
    <property type="protein sequence ID" value="QED48997.1"/>
    <property type="molecule type" value="Genomic_DNA"/>
</dbReference>
<gene>
    <name evidence="2" type="ORF">FSZ17_17945</name>
</gene>
<keyword evidence="1" id="KW-0732">Signal</keyword>
<dbReference type="SUPFAM" id="SSF89392">
    <property type="entry name" value="Prokaryotic lipoproteins and lipoprotein localization factors"/>
    <property type="match status" value="1"/>
</dbReference>
<dbReference type="Gene3D" id="2.50.20.10">
    <property type="entry name" value="Lipoprotein localisation LolA/LolB/LppX"/>
    <property type="match status" value="1"/>
</dbReference>
<organism evidence="2 3">
    <name type="scientific">Cytobacillus dafuensis</name>
    <name type="common">Bacillus dafuensis</name>
    <dbReference type="NCBI Taxonomy" id="1742359"/>
    <lineage>
        <taxon>Bacteria</taxon>
        <taxon>Bacillati</taxon>
        <taxon>Bacillota</taxon>
        <taxon>Bacilli</taxon>
        <taxon>Bacillales</taxon>
        <taxon>Bacillaceae</taxon>
        <taxon>Cytobacillus</taxon>
    </lineage>
</organism>
<evidence type="ECO:0000256" key="1">
    <source>
        <dbReference type="SAM" id="SignalP"/>
    </source>
</evidence>
<dbReference type="PROSITE" id="PS51257">
    <property type="entry name" value="PROKAR_LIPOPROTEIN"/>
    <property type="match status" value="1"/>
</dbReference>
<keyword evidence="3" id="KW-1185">Reference proteome</keyword>
<sequence>MKIKGLLVSSCLALGVLAGCSGDLNVSAEEIITNVLEADKELKSYYAEGEMKFFEGDTLKEAHLMKEYVNENGKKKVMIIDKNTKNETVSVNDGKELITYDKKENKAFKIDVSSLDLPEKTQREQLIAMMEALKDTHNYEIIGEEKVNGFLTHHVKLIPKEKKSLLGEMEFWVDQKTWFLVKSISTVGENRSEIVYTKLDTSTKFAEDTFKINLPKDVEIKNIDEDLGQRIGTIQDAEKGLGKPFLVFDEEDLTFSGVEILETKGEINRTEVSMNYLKEGNPQLNLSIFPAPEGQGMEIAYNGLKVRGNNAEYMEEIDALSWDEDGLRYSILINNPDLSLEDVMKMTEKMKLSSSK</sequence>
<dbReference type="AlphaFoldDB" id="A0A5B8Z7T0"/>